<dbReference type="Proteomes" id="UP000002640">
    <property type="component" value="Unassembled WGS sequence"/>
</dbReference>
<reference evidence="1 2" key="1">
    <citation type="journal article" date="2006" name="Science">
        <title>Phytophthora genome sequences uncover evolutionary origins and mechanisms of pathogenesis.</title>
        <authorList>
            <person name="Tyler B.M."/>
            <person name="Tripathy S."/>
            <person name="Zhang X."/>
            <person name="Dehal P."/>
            <person name="Jiang R.H."/>
            <person name="Aerts A."/>
            <person name="Arredondo F.D."/>
            <person name="Baxter L."/>
            <person name="Bensasson D."/>
            <person name="Beynon J.L."/>
            <person name="Chapman J."/>
            <person name="Damasceno C.M."/>
            <person name="Dorrance A.E."/>
            <person name="Dou D."/>
            <person name="Dickerman A.W."/>
            <person name="Dubchak I.L."/>
            <person name="Garbelotto M."/>
            <person name="Gijzen M."/>
            <person name="Gordon S.G."/>
            <person name="Govers F."/>
            <person name="Grunwald N.J."/>
            <person name="Huang W."/>
            <person name="Ivors K.L."/>
            <person name="Jones R.W."/>
            <person name="Kamoun S."/>
            <person name="Krampis K."/>
            <person name="Lamour K.H."/>
            <person name="Lee M.K."/>
            <person name="McDonald W.H."/>
            <person name="Medina M."/>
            <person name="Meijer H.J."/>
            <person name="Nordberg E.K."/>
            <person name="Maclean D.J."/>
            <person name="Ospina-Giraldo M.D."/>
            <person name="Morris P.F."/>
            <person name="Phuntumart V."/>
            <person name="Putnam N.H."/>
            <person name="Rash S."/>
            <person name="Rose J.K."/>
            <person name="Sakihama Y."/>
            <person name="Salamov A.A."/>
            <person name="Savidor A."/>
            <person name="Scheuring C.F."/>
            <person name="Smith B.M."/>
            <person name="Sobral B.W."/>
            <person name="Terry A."/>
            <person name="Torto-Alalibo T.A."/>
            <person name="Win J."/>
            <person name="Xu Z."/>
            <person name="Zhang H."/>
            <person name="Grigoriev I.V."/>
            <person name="Rokhsar D.S."/>
            <person name="Boore J.L."/>
        </authorList>
    </citation>
    <scope>NUCLEOTIDE SEQUENCE [LARGE SCALE GENOMIC DNA]</scope>
    <source>
        <strain evidence="1 2">P6497</strain>
    </source>
</reference>
<dbReference type="GeneID" id="20642394"/>
<dbReference type="KEGG" id="psoj:PHYSODRAFT_304312"/>
<evidence type="ECO:0000313" key="1">
    <source>
        <dbReference type="EMBL" id="EGZ10397.1"/>
    </source>
</evidence>
<sequence>MRRLCCDGRISAFPPWRRPARYPFPASSGGSFILAAAHLSVFCRLTKTGLTRQRGRTQAEQAAGSVTGIRRLAGGSHSGRNTIFRPCGTKLGWEGGYTSDEANAINTSTRWRTSSARRSEHFAPPNFNKYEYLCLGSTVPALIRTLKRWDPQCGREPNVLRLQQTEPAWRVAVPLRGELRALSAGAWFNVRGWGIPYGK</sequence>
<organism evidence="1 2">
    <name type="scientific">Phytophthora sojae (strain P6497)</name>
    <name type="common">Soybean stem and root rot agent</name>
    <name type="synonym">Phytophthora megasperma f. sp. glycines</name>
    <dbReference type="NCBI Taxonomy" id="1094619"/>
    <lineage>
        <taxon>Eukaryota</taxon>
        <taxon>Sar</taxon>
        <taxon>Stramenopiles</taxon>
        <taxon>Oomycota</taxon>
        <taxon>Peronosporomycetes</taxon>
        <taxon>Peronosporales</taxon>
        <taxon>Peronosporaceae</taxon>
        <taxon>Phytophthora</taxon>
    </lineage>
</organism>
<dbReference type="InParanoid" id="G4ZZQ1"/>
<dbReference type="EMBL" id="JH159158">
    <property type="protein sequence ID" value="EGZ10397.1"/>
    <property type="molecule type" value="Genomic_DNA"/>
</dbReference>
<dbReference type="RefSeq" id="XP_009533142.1">
    <property type="nucleotide sequence ID" value="XM_009534847.1"/>
</dbReference>
<protein>
    <submittedName>
        <fullName evidence="1">Uncharacterized protein</fullName>
    </submittedName>
</protein>
<keyword evidence="2" id="KW-1185">Reference proteome</keyword>
<dbReference type="AlphaFoldDB" id="G4ZZQ1"/>
<name>G4ZZQ1_PHYSP</name>
<evidence type="ECO:0000313" key="2">
    <source>
        <dbReference type="Proteomes" id="UP000002640"/>
    </source>
</evidence>
<proteinExistence type="predicted"/>
<gene>
    <name evidence="1" type="ORF">PHYSODRAFT_304312</name>
</gene>
<accession>G4ZZQ1</accession>